<accession>A0AAV1KYN3</accession>
<protein>
    <recommendedName>
        <fullName evidence="1">Peptidase C45 hydrolase domain-containing protein</fullName>
    </recommendedName>
</protein>
<comment type="caution">
    <text evidence="2">The sequence shown here is derived from an EMBL/GenBank/DDBJ whole genome shotgun (WGS) entry which is preliminary data.</text>
</comment>
<organism evidence="2 3">
    <name type="scientific">Parnassius mnemosyne</name>
    <name type="common">clouded apollo</name>
    <dbReference type="NCBI Taxonomy" id="213953"/>
    <lineage>
        <taxon>Eukaryota</taxon>
        <taxon>Metazoa</taxon>
        <taxon>Ecdysozoa</taxon>
        <taxon>Arthropoda</taxon>
        <taxon>Hexapoda</taxon>
        <taxon>Insecta</taxon>
        <taxon>Pterygota</taxon>
        <taxon>Neoptera</taxon>
        <taxon>Endopterygota</taxon>
        <taxon>Lepidoptera</taxon>
        <taxon>Glossata</taxon>
        <taxon>Ditrysia</taxon>
        <taxon>Papilionoidea</taxon>
        <taxon>Papilionidae</taxon>
        <taxon>Parnassiinae</taxon>
        <taxon>Parnassini</taxon>
        <taxon>Parnassius</taxon>
        <taxon>Driopa</taxon>
    </lineage>
</organism>
<dbReference type="NCBIfam" id="NF040521">
    <property type="entry name" value="C45_proenzyme"/>
    <property type="match status" value="1"/>
</dbReference>
<name>A0AAV1KYN3_9NEOP</name>
<dbReference type="Proteomes" id="UP001314205">
    <property type="component" value="Unassembled WGS sequence"/>
</dbReference>
<gene>
    <name evidence="2" type="ORF">PARMNEM_LOCUS8816</name>
</gene>
<keyword evidence="3" id="KW-1185">Reference proteome</keyword>
<dbReference type="InterPro" id="IPR047794">
    <property type="entry name" value="C45_proenzyme-like"/>
</dbReference>
<reference evidence="2 3" key="1">
    <citation type="submission" date="2023-11" db="EMBL/GenBank/DDBJ databases">
        <authorList>
            <person name="Hedman E."/>
            <person name="Englund M."/>
            <person name="Stromberg M."/>
            <person name="Nyberg Akerstrom W."/>
            <person name="Nylinder S."/>
            <person name="Jareborg N."/>
            <person name="Kallberg Y."/>
            <person name="Kronander E."/>
        </authorList>
    </citation>
    <scope>NUCLEOTIDE SEQUENCE [LARGE SCALE GENOMIC DNA]</scope>
</reference>
<proteinExistence type="predicted"/>
<dbReference type="AlphaFoldDB" id="A0AAV1KYN3"/>
<dbReference type="InterPro" id="IPR047801">
    <property type="entry name" value="Peptidase_C45"/>
</dbReference>
<dbReference type="PANTHER" id="PTHR34180">
    <property type="entry name" value="PEPTIDASE C45"/>
    <property type="match status" value="1"/>
</dbReference>
<dbReference type="Gene3D" id="1.10.10.2120">
    <property type="match status" value="1"/>
</dbReference>
<evidence type="ECO:0000313" key="3">
    <source>
        <dbReference type="Proteomes" id="UP001314205"/>
    </source>
</evidence>
<dbReference type="EMBL" id="CAVLGL010000082">
    <property type="protein sequence ID" value="CAK1588133.1"/>
    <property type="molecule type" value="Genomic_DNA"/>
</dbReference>
<dbReference type="Pfam" id="PF03417">
    <property type="entry name" value="AAT"/>
    <property type="match status" value="1"/>
</dbReference>
<dbReference type="PANTHER" id="PTHR34180:SF1">
    <property type="entry name" value="BETA-ALANYL-DOPAMINE_CARCININE HYDROLASE"/>
    <property type="match status" value="1"/>
</dbReference>
<evidence type="ECO:0000259" key="1">
    <source>
        <dbReference type="Pfam" id="PF03417"/>
    </source>
</evidence>
<dbReference type="Gene3D" id="3.60.60.10">
    <property type="entry name" value="Penicillin V Acylase, Chain A"/>
    <property type="match status" value="1"/>
</dbReference>
<sequence length="394" mass="44094">MRELNGSAVSEKHIGRRRAVPVIYVRGSHYEVGYDMGRTFASIIQNYLDTYEELKSFEKEYKTASGRTAYDTTLANMNQRYPYYVKEIQGIADGANVSFHQLFLLHMDDIIGTINENSISRNDTGGCSDIGFSTADNVVLGHTEDAPKETLNHFYIVSAHIIPTPEDKELGAVEERFASLSYAGQLPGYTMGFNENGLVFTINTLSPLILKPGNTPRTFITRALLAARDPAEADKILLDEGLGIGNGFSINMIWTDTKGERTLKNIEVAPDLQADKSSLHVQKYDKEPLMHCNAYLRQQVKQVTGEIIDSSLTRMKAIKQHPAPQNRADIEDILSDTTYKDYPVFQTMLDAHIQTIAAGIFDMKASTWSIYIDKPNASEPVAILPMRFSMLNKY</sequence>
<dbReference type="InterPro" id="IPR005079">
    <property type="entry name" value="Peptidase_C45_hydrolase"/>
</dbReference>
<evidence type="ECO:0000313" key="2">
    <source>
        <dbReference type="EMBL" id="CAK1588133.1"/>
    </source>
</evidence>
<feature type="domain" description="Peptidase C45 hydrolase" evidence="1">
    <location>
        <begin position="136"/>
        <end position="376"/>
    </location>
</feature>